<gene>
    <name evidence="3" type="ORF">BFG52_07810</name>
</gene>
<keyword evidence="2" id="KW-0472">Membrane</keyword>
<organism evidence="3 4">
    <name type="scientific">Acinetobacter larvae</name>
    <dbReference type="NCBI Taxonomy" id="1789224"/>
    <lineage>
        <taxon>Bacteria</taxon>
        <taxon>Pseudomonadati</taxon>
        <taxon>Pseudomonadota</taxon>
        <taxon>Gammaproteobacteria</taxon>
        <taxon>Moraxellales</taxon>
        <taxon>Moraxellaceae</taxon>
        <taxon>Acinetobacter</taxon>
    </lineage>
</organism>
<keyword evidence="2" id="KW-1133">Transmembrane helix</keyword>
<dbReference type="RefSeq" id="WP_067554367.1">
    <property type="nucleotide sequence ID" value="NZ_CP016895.1"/>
</dbReference>
<protein>
    <submittedName>
        <fullName evidence="3">Uncharacterized protein</fullName>
    </submittedName>
</protein>
<proteinExistence type="predicted"/>
<keyword evidence="2" id="KW-0812">Transmembrane</keyword>
<dbReference type="Proteomes" id="UP000093391">
    <property type="component" value="Chromosome"/>
</dbReference>
<evidence type="ECO:0000256" key="1">
    <source>
        <dbReference type="SAM" id="MobiDB-lite"/>
    </source>
</evidence>
<evidence type="ECO:0000313" key="3">
    <source>
        <dbReference type="EMBL" id="AOA58270.1"/>
    </source>
</evidence>
<dbReference type="KEGG" id="ala:BFG52_07810"/>
<keyword evidence="4" id="KW-1185">Reference proteome</keyword>
<dbReference type="EMBL" id="CP016895">
    <property type="protein sequence ID" value="AOA58270.1"/>
    <property type="molecule type" value="Genomic_DNA"/>
</dbReference>
<accession>A0A1B2LZ97</accession>
<sequence length="118" mass="12652">MRYSYTYSGPQAAFILSGVCVLPAGVAVMLEDKEHKSLAKNKFVEHLLEVGELTITEVEEPKATGGRRGSGNTKGAKPADAAGTELNEVRAALKDLDIMYADDEALEQLQAKLAQATE</sequence>
<reference evidence="3 4" key="1">
    <citation type="submission" date="2016-08" db="EMBL/GenBank/DDBJ databases">
        <authorList>
            <person name="Seilhamer J.J."/>
        </authorList>
    </citation>
    <scope>NUCLEOTIDE SEQUENCE [LARGE SCALE GENOMIC DNA]</scope>
    <source>
        <strain evidence="3 4">BRTC-1</strain>
    </source>
</reference>
<evidence type="ECO:0000313" key="4">
    <source>
        <dbReference type="Proteomes" id="UP000093391"/>
    </source>
</evidence>
<dbReference type="AlphaFoldDB" id="A0A1B2LZ97"/>
<feature type="region of interest" description="Disordered" evidence="1">
    <location>
        <begin position="59"/>
        <end position="84"/>
    </location>
</feature>
<dbReference type="OrthoDB" id="6690807at2"/>
<feature type="transmembrane region" description="Helical" evidence="2">
    <location>
        <begin position="12"/>
        <end position="30"/>
    </location>
</feature>
<dbReference type="STRING" id="1789224.BFG52_07810"/>
<name>A0A1B2LZ97_9GAMM</name>
<evidence type="ECO:0000256" key="2">
    <source>
        <dbReference type="SAM" id="Phobius"/>
    </source>
</evidence>